<dbReference type="GO" id="GO:0005886">
    <property type="term" value="C:plasma membrane"/>
    <property type="evidence" value="ECO:0000318"/>
    <property type="project" value="GO_Central"/>
</dbReference>
<name>D8S3I8_SELML</name>
<dbReference type="eggNOG" id="ENOG502QVX7">
    <property type="taxonomic scope" value="Eukaryota"/>
</dbReference>
<dbReference type="Pfam" id="PF01086">
    <property type="entry name" value="Clathrin_lg_ch"/>
    <property type="match status" value="1"/>
</dbReference>
<dbReference type="InParanoid" id="D8S3I8"/>
<dbReference type="GO" id="GO:0005198">
    <property type="term" value="F:structural molecule activity"/>
    <property type="evidence" value="ECO:0007669"/>
    <property type="project" value="InterPro"/>
</dbReference>
<evidence type="ECO:0000256" key="6">
    <source>
        <dbReference type="ARBA" id="ARBA00023329"/>
    </source>
</evidence>
<evidence type="ECO:0000256" key="7">
    <source>
        <dbReference type="RuleBase" id="RU363137"/>
    </source>
</evidence>
<feature type="compositionally biased region" description="Pro residues" evidence="8">
    <location>
        <begin position="190"/>
        <end position="202"/>
    </location>
</feature>
<organism evidence="10">
    <name type="scientific">Selaginella moellendorffii</name>
    <name type="common">Spikemoss</name>
    <dbReference type="NCBI Taxonomy" id="88036"/>
    <lineage>
        <taxon>Eukaryota</taxon>
        <taxon>Viridiplantae</taxon>
        <taxon>Streptophyta</taxon>
        <taxon>Embryophyta</taxon>
        <taxon>Tracheophyta</taxon>
        <taxon>Lycopodiopsida</taxon>
        <taxon>Selaginellales</taxon>
        <taxon>Selaginellaceae</taxon>
        <taxon>Selaginella</taxon>
    </lineage>
</organism>
<dbReference type="Proteomes" id="UP000001514">
    <property type="component" value="Unassembled WGS sequence"/>
</dbReference>
<dbReference type="GO" id="GO:0006886">
    <property type="term" value="P:intracellular protein transport"/>
    <property type="evidence" value="ECO:0007669"/>
    <property type="project" value="InterPro"/>
</dbReference>
<proteinExistence type="inferred from homology"/>
<feature type="region of interest" description="Disordered" evidence="8">
    <location>
        <begin position="153"/>
        <end position="202"/>
    </location>
</feature>
<comment type="function">
    <text evidence="1 7">Clathrin is the major protein of the polyhedral coat of coated pits and vesicles.</text>
</comment>
<feature type="compositionally biased region" description="Basic and acidic residues" evidence="8">
    <location>
        <begin position="175"/>
        <end position="185"/>
    </location>
</feature>
<keyword evidence="10" id="KW-1185">Reference proteome</keyword>
<dbReference type="InterPro" id="IPR000996">
    <property type="entry name" value="Clathrin_L-chain"/>
</dbReference>
<keyword evidence="4 7" id="KW-0472">Membrane</keyword>
<evidence type="ECO:0000256" key="3">
    <source>
        <dbReference type="ARBA" id="ARBA00005263"/>
    </source>
</evidence>
<evidence type="ECO:0000256" key="1">
    <source>
        <dbReference type="ARBA" id="ARBA00003913"/>
    </source>
</evidence>
<evidence type="ECO:0000256" key="2">
    <source>
        <dbReference type="ARBA" id="ARBA00004180"/>
    </source>
</evidence>
<dbReference type="KEGG" id="smo:SELMODRAFT_107473"/>
<dbReference type="FunCoup" id="D8S3I8">
    <property type="interactions" value="4603"/>
</dbReference>
<feature type="region of interest" description="Disordered" evidence="8">
    <location>
        <begin position="1"/>
        <end position="24"/>
    </location>
</feature>
<dbReference type="Gramene" id="EFJ21110">
    <property type="protein sequence ID" value="EFJ21110"/>
    <property type="gene ID" value="SELMODRAFT_107473"/>
</dbReference>
<comment type="similarity">
    <text evidence="3 7">Belongs to the clathrin light chain family.</text>
</comment>
<dbReference type="GO" id="GO:0030125">
    <property type="term" value="C:clathrin vesicle coat"/>
    <property type="evidence" value="ECO:0000318"/>
    <property type="project" value="GO_Central"/>
</dbReference>
<dbReference type="HOGENOM" id="CLU_053778_2_0_1"/>
<dbReference type="PANTHER" id="PTHR10639">
    <property type="entry name" value="CLATHRIN LIGHT CHAIN"/>
    <property type="match status" value="1"/>
</dbReference>
<evidence type="ECO:0000256" key="4">
    <source>
        <dbReference type="ARBA" id="ARBA00023136"/>
    </source>
</evidence>
<sequence>MEAPVFGSGNNGSVLPPPEEMEPEEGFLLREWKRQNAEKLAEKERLEKERLTMIMDDADAYKDEFLAKRHSHCEAQKNNNRDKEKVFLAGQEHFHKSADKHYWKAVSELIPAEIPTIETKRNKDRNKVTVIFNQGPKPGKATDLSRMRQILLKLKHNPPAHMKTAPPPPPPKAAEGGDKAKEAENKAPPAASPPPPVVEAAA</sequence>
<dbReference type="EMBL" id="GL377600">
    <property type="protein sequence ID" value="EFJ21110.1"/>
    <property type="molecule type" value="Genomic_DNA"/>
</dbReference>
<dbReference type="OrthoDB" id="782264at2759"/>
<dbReference type="GO" id="GO:0072583">
    <property type="term" value="P:clathrin-dependent endocytosis"/>
    <property type="evidence" value="ECO:0000318"/>
    <property type="project" value="GO_Central"/>
</dbReference>
<gene>
    <name evidence="9" type="ORF">SELMODRAFT_107473</name>
</gene>
<evidence type="ECO:0000256" key="8">
    <source>
        <dbReference type="SAM" id="MobiDB-lite"/>
    </source>
</evidence>
<dbReference type="GO" id="GO:0032050">
    <property type="term" value="F:clathrin heavy chain binding"/>
    <property type="evidence" value="ECO:0000318"/>
    <property type="project" value="GO_Central"/>
</dbReference>
<dbReference type="PANTHER" id="PTHR10639:SF7">
    <property type="entry name" value="CLATHRIN LIGHT CHAIN"/>
    <property type="match status" value="1"/>
</dbReference>
<evidence type="ECO:0000313" key="9">
    <source>
        <dbReference type="EMBL" id="EFJ21110.1"/>
    </source>
</evidence>
<dbReference type="STRING" id="88036.D8S3I8"/>
<keyword evidence="6 7" id="KW-0968">Cytoplasmic vesicle</keyword>
<evidence type="ECO:0000256" key="5">
    <source>
        <dbReference type="ARBA" id="ARBA00023176"/>
    </source>
</evidence>
<protein>
    <recommendedName>
        <fullName evidence="7">Clathrin light chain</fullName>
    </recommendedName>
</protein>
<dbReference type="GO" id="GO:0030132">
    <property type="term" value="C:clathrin coat of coated pit"/>
    <property type="evidence" value="ECO:0007669"/>
    <property type="project" value="InterPro"/>
</dbReference>
<comment type="subcellular location">
    <subcellularLocation>
        <location evidence="2 7">Cytoplasmic vesicle membrane</location>
        <topology evidence="2 7">Peripheral membrane protein</topology>
        <orientation evidence="2 7">Cytoplasmic side</orientation>
    </subcellularLocation>
    <subcellularLocation>
        <location evidence="7">Membrane</location>
        <location evidence="7">Coated pit</location>
        <topology evidence="7">Peripheral membrane protein</topology>
        <orientation evidence="7">Cytoplasmic side</orientation>
    </subcellularLocation>
    <text evidence="7">Cytoplasmic face of coated pits and vesicles.</text>
</comment>
<accession>D8S3I8</accession>
<reference evidence="9 10" key="1">
    <citation type="journal article" date="2011" name="Science">
        <title>The Selaginella genome identifies genetic changes associated with the evolution of vascular plants.</title>
        <authorList>
            <person name="Banks J.A."/>
            <person name="Nishiyama T."/>
            <person name="Hasebe M."/>
            <person name="Bowman J.L."/>
            <person name="Gribskov M."/>
            <person name="dePamphilis C."/>
            <person name="Albert V.A."/>
            <person name="Aono N."/>
            <person name="Aoyama T."/>
            <person name="Ambrose B.A."/>
            <person name="Ashton N.W."/>
            <person name="Axtell M.J."/>
            <person name="Barker E."/>
            <person name="Barker M.S."/>
            <person name="Bennetzen J.L."/>
            <person name="Bonawitz N.D."/>
            <person name="Chapple C."/>
            <person name="Cheng C."/>
            <person name="Correa L.G."/>
            <person name="Dacre M."/>
            <person name="DeBarry J."/>
            <person name="Dreyer I."/>
            <person name="Elias M."/>
            <person name="Engstrom E.M."/>
            <person name="Estelle M."/>
            <person name="Feng L."/>
            <person name="Finet C."/>
            <person name="Floyd S.K."/>
            <person name="Frommer W.B."/>
            <person name="Fujita T."/>
            <person name="Gramzow L."/>
            <person name="Gutensohn M."/>
            <person name="Harholt J."/>
            <person name="Hattori M."/>
            <person name="Heyl A."/>
            <person name="Hirai T."/>
            <person name="Hiwatashi Y."/>
            <person name="Ishikawa M."/>
            <person name="Iwata M."/>
            <person name="Karol K.G."/>
            <person name="Koehler B."/>
            <person name="Kolukisaoglu U."/>
            <person name="Kubo M."/>
            <person name="Kurata T."/>
            <person name="Lalonde S."/>
            <person name="Li K."/>
            <person name="Li Y."/>
            <person name="Litt A."/>
            <person name="Lyons E."/>
            <person name="Manning G."/>
            <person name="Maruyama T."/>
            <person name="Michael T.P."/>
            <person name="Mikami K."/>
            <person name="Miyazaki S."/>
            <person name="Morinaga S."/>
            <person name="Murata T."/>
            <person name="Mueller-Roeber B."/>
            <person name="Nelson D.R."/>
            <person name="Obara M."/>
            <person name="Oguri Y."/>
            <person name="Olmstead R.G."/>
            <person name="Onodera N."/>
            <person name="Petersen B.L."/>
            <person name="Pils B."/>
            <person name="Prigge M."/>
            <person name="Rensing S.A."/>
            <person name="Riano-Pachon D.M."/>
            <person name="Roberts A.W."/>
            <person name="Sato Y."/>
            <person name="Scheller H.V."/>
            <person name="Schulz B."/>
            <person name="Schulz C."/>
            <person name="Shakirov E.V."/>
            <person name="Shibagaki N."/>
            <person name="Shinohara N."/>
            <person name="Shippen D.E."/>
            <person name="Soerensen I."/>
            <person name="Sotooka R."/>
            <person name="Sugimoto N."/>
            <person name="Sugita M."/>
            <person name="Sumikawa N."/>
            <person name="Tanurdzic M."/>
            <person name="Theissen G."/>
            <person name="Ulvskov P."/>
            <person name="Wakazuki S."/>
            <person name="Weng J.K."/>
            <person name="Willats W.W."/>
            <person name="Wipf D."/>
            <person name="Wolf P.G."/>
            <person name="Yang L."/>
            <person name="Zimmer A.D."/>
            <person name="Zhu Q."/>
            <person name="Mitros T."/>
            <person name="Hellsten U."/>
            <person name="Loque D."/>
            <person name="Otillar R."/>
            <person name="Salamov A."/>
            <person name="Schmutz J."/>
            <person name="Shapiro H."/>
            <person name="Lindquist E."/>
            <person name="Lucas S."/>
            <person name="Rokhsar D."/>
            <person name="Grigoriev I.V."/>
        </authorList>
    </citation>
    <scope>NUCLEOTIDE SEQUENCE [LARGE SCALE GENOMIC DNA]</scope>
</reference>
<dbReference type="AlphaFoldDB" id="D8S3I8"/>
<dbReference type="GO" id="GO:0030130">
    <property type="term" value="C:clathrin coat of trans-Golgi network vesicle"/>
    <property type="evidence" value="ECO:0007669"/>
    <property type="project" value="InterPro"/>
</dbReference>
<evidence type="ECO:0000313" key="10">
    <source>
        <dbReference type="Proteomes" id="UP000001514"/>
    </source>
</evidence>
<dbReference type="OMA" id="THAYNIG"/>
<keyword evidence="5 7" id="KW-0168">Coated pit</keyword>